<gene>
    <name evidence="2" type="ORF">SAMN05444396_101424</name>
</gene>
<organism evidence="2 3">
    <name type="scientific">Flavobacterium segetis</name>
    <dbReference type="NCBI Taxonomy" id="271157"/>
    <lineage>
        <taxon>Bacteria</taxon>
        <taxon>Pseudomonadati</taxon>
        <taxon>Bacteroidota</taxon>
        <taxon>Flavobacteriia</taxon>
        <taxon>Flavobacteriales</taxon>
        <taxon>Flavobacteriaceae</taxon>
        <taxon>Flavobacterium</taxon>
    </lineage>
</organism>
<reference evidence="3" key="1">
    <citation type="submission" date="2016-11" db="EMBL/GenBank/DDBJ databases">
        <authorList>
            <person name="Varghese N."/>
            <person name="Submissions S."/>
        </authorList>
    </citation>
    <scope>NUCLEOTIDE SEQUENCE [LARGE SCALE GENOMIC DNA]</scope>
    <source>
        <strain evidence="3">DSM 19741</strain>
    </source>
</reference>
<evidence type="ECO:0000313" key="2">
    <source>
        <dbReference type="EMBL" id="SHF79387.1"/>
    </source>
</evidence>
<accession>A0A1M5EJK3</accession>
<dbReference type="STRING" id="271157.SAMN05444396_101424"/>
<dbReference type="EMBL" id="FQWE01000001">
    <property type="protein sequence ID" value="SHF79387.1"/>
    <property type="molecule type" value="Genomic_DNA"/>
</dbReference>
<dbReference type="Proteomes" id="UP000184036">
    <property type="component" value="Unassembled WGS sequence"/>
</dbReference>
<evidence type="ECO:0000259" key="1">
    <source>
        <dbReference type="Pfam" id="PF10988"/>
    </source>
</evidence>
<keyword evidence="3" id="KW-1185">Reference proteome</keyword>
<evidence type="ECO:0000313" key="3">
    <source>
        <dbReference type="Proteomes" id="UP000184036"/>
    </source>
</evidence>
<dbReference type="AlphaFoldDB" id="A0A1M5EJK3"/>
<dbReference type="Gene3D" id="2.160.20.120">
    <property type="match status" value="1"/>
</dbReference>
<name>A0A1M5EJK3_9FLAO</name>
<sequence>MLKIITLVTKFILVALAAILFSSCNQIGNWNSIEGSGNITTEIRKIDGNFTSVEVNNSIDLIIEQSKITEITVEADDNLQEHITTTIENGTLIISWNENSSMDSNAIKVRVKMPVIEELEATSNSNISSKNTLTGENIRLHSSSGATINLNLEAEIVNCDSSSGSTMVVSGKALKISTIASSGSQITAVQLLANEVNADVSSGASISVHPIVNLVAEASSGGSITYDIQPRKTKKFVSSGGTITKS</sequence>
<dbReference type="PROSITE" id="PS51257">
    <property type="entry name" value="PROKAR_LIPOPROTEIN"/>
    <property type="match status" value="1"/>
</dbReference>
<protein>
    <submittedName>
        <fullName evidence="2">Putative auto-transporter adhesin, head GIN domain</fullName>
    </submittedName>
</protein>
<dbReference type="RefSeq" id="WP_072987525.1">
    <property type="nucleotide sequence ID" value="NZ_FQWE01000001.1"/>
</dbReference>
<feature type="domain" description="Putative auto-transporter adhesin head GIN" evidence="1">
    <location>
        <begin position="49"/>
        <end position="227"/>
    </location>
</feature>
<dbReference type="OrthoDB" id="1422484at2"/>
<dbReference type="Pfam" id="PF10988">
    <property type="entry name" value="DUF2807"/>
    <property type="match status" value="1"/>
</dbReference>
<proteinExistence type="predicted"/>
<dbReference type="InterPro" id="IPR021255">
    <property type="entry name" value="DUF2807"/>
</dbReference>